<evidence type="ECO:0000256" key="11">
    <source>
        <dbReference type="ARBA" id="ARBA00023242"/>
    </source>
</evidence>
<reference evidence="16" key="1">
    <citation type="journal article" date="2019" name="Plant J.">
        <title>Chlorella vulgaris genome assembly and annotation reveals the molecular basis for metabolic acclimation to high light conditions.</title>
        <authorList>
            <person name="Cecchin M."/>
            <person name="Marcolungo L."/>
            <person name="Rossato M."/>
            <person name="Girolomoni L."/>
            <person name="Cosentino E."/>
            <person name="Cuine S."/>
            <person name="Li-Beisson Y."/>
            <person name="Delledonne M."/>
            <person name="Ballottari M."/>
        </authorList>
    </citation>
    <scope>NUCLEOTIDE SEQUENCE</scope>
    <source>
        <strain evidence="16">211/11P</strain>
    </source>
</reference>
<evidence type="ECO:0000256" key="13">
    <source>
        <dbReference type="RuleBase" id="RU004070"/>
    </source>
</evidence>
<keyword evidence="4 13" id="KW-0547">Nucleotide-binding</keyword>
<sequence>MVPADFVPFLVTAHRGDLLQVLKAPDADKHYGVRLTLAELSTHCGPQAAESVLRAPRQMLSLLDEALVLAQEQARREAEPSGMAGLVPKLAVHARLAGLTLHQDGKAREVSPGAGSVGSPHIDRLLTICGTVTKAGPVKVLEARRLYLCTRCKHSFWVPVNVEMMGLVQAPQACPSQRDKPCTATSFKHCEEAAVYTNWQQVRVQEQASSSYGCGGSGGGGSGTPRALSVLLLDELADSCQVGEEVEVTGVVIRQFGAVAPGRRCQVTLALQATSLTVGSERRAEEEVPPEAAAAFVQFWQAHAACPLLGRNKIVASVCPELHGLFTVKLATLLMLVGGVARWEPGCARSRGEAHMLLVGDPGTGKSQFQRYVAKLASRAVVTSGRASSAAGLTAAAVHDAGGWSLEAGALVLADGGVCLIDEFDGIAEGDRAAVHEAMEQQTTSVAKAGMIVSLHTRAAVFATCNPGRNQRYNPRLPLASQLNMGGPLLSRFDIVILLMDHMDPAWDNVVATHILHTHKCRGGDASSQAATNDGWGQQQQQQQSGTAAVAEGWSLASLRQYIQWAKAVSRPTISRNAERLLSAYFQLRRQHEGRQASRTTVRLLESLVRVAQAHARLMARHEVTMQDAAVAVWLQECSCVDEASSPLGHVLMASGAPATSGSQSFPKDPDADHATMEEALAAAVLGSSSMGQS</sequence>
<evidence type="ECO:0000256" key="14">
    <source>
        <dbReference type="SAM" id="MobiDB-lite"/>
    </source>
</evidence>
<keyword evidence="7" id="KW-0347">Helicase</keyword>
<keyword evidence="11" id="KW-0539">Nucleus</keyword>
<dbReference type="GO" id="GO:0016787">
    <property type="term" value="F:hydrolase activity"/>
    <property type="evidence" value="ECO:0007669"/>
    <property type="project" value="UniProtKB-KW"/>
</dbReference>
<dbReference type="InterPro" id="IPR031327">
    <property type="entry name" value="MCM"/>
</dbReference>
<proteinExistence type="inferred from homology"/>
<evidence type="ECO:0000256" key="5">
    <source>
        <dbReference type="ARBA" id="ARBA00022763"/>
    </source>
</evidence>
<reference evidence="16" key="2">
    <citation type="submission" date="2020-11" db="EMBL/GenBank/DDBJ databases">
        <authorList>
            <person name="Cecchin M."/>
            <person name="Marcolungo L."/>
            <person name="Rossato M."/>
            <person name="Girolomoni L."/>
            <person name="Cosentino E."/>
            <person name="Cuine S."/>
            <person name="Li-Beisson Y."/>
            <person name="Delledonne M."/>
            <person name="Ballottari M."/>
        </authorList>
    </citation>
    <scope>NUCLEOTIDE SEQUENCE</scope>
    <source>
        <strain evidence="16">211/11P</strain>
        <tissue evidence="16">Whole cell</tissue>
    </source>
</reference>
<evidence type="ECO:0000256" key="12">
    <source>
        <dbReference type="ARBA" id="ARBA00047995"/>
    </source>
</evidence>
<accession>A0A9D4Z0D1</accession>
<keyword evidence="6" id="KW-0378">Hydrolase</keyword>
<dbReference type="GO" id="GO:0000724">
    <property type="term" value="P:double-strand break repair via homologous recombination"/>
    <property type="evidence" value="ECO:0007669"/>
    <property type="project" value="TreeGrafter"/>
</dbReference>
<dbReference type="InterPro" id="IPR041562">
    <property type="entry name" value="MCM_lid"/>
</dbReference>
<keyword evidence="10" id="KW-0234">DNA repair</keyword>
<dbReference type="PANTHER" id="PTHR11630:SF48">
    <property type="entry name" value="DNA HELICASE MCM9"/>
    <property type="match status" value="1"/>
</dbReference>
<comment type="caution">
    <text evidence="16">The sequence shown here is derived from an EMBL/GenBank/DDBJ whole genome shotgun (WGS) entry which is preliminary data.</text>
</comment>
<comment type="subcellular location">
    <subcellularLocation>
        <location evidence="1">Nucleus</location>
    </subcellularLocation>
</comment>
<dbReference type="InterPro" id="IPR018525">
    <property type="entry name" value="MCM_CS"/>
</dbReference>
<dbReference type="GO" id="GO:0005524">
    <property type="term" value="F:ATP binding"/>
    <property type="evidence" value="ECO:0007669"/>
    <property type="project" value="UniProtKB-KW"/>
</dbReference>
<keyword evidence="9 13" id="KW-0238">DNA-binding</keyword>
<feature type="domain" description="MCM C-terminal AAA(+) ATPase" evidence="15">
    <location>
        <begin position="310"/>
        <end position="515"/>
    </location>
</feature>
<dbReference type="Gene3D" id="3.40.50.300">
    <property type="entry name" value="P-loop containing nucleotide triphosphate hydrolases"/>
    <property type="match status" value="1"/>
</dbReference>
<dbReference type="InterPro" id="IPR001208">
    <property type="entry name" value="MCM_dom"/>
</dbReference>
<dbReference type="SUPFAM" id="SSF52540">
    <property type="entry name" value="P-loop containing nucleoside triphosphate hydrolases"/>
    <property type="match status" value="1"/>
</dbReference>
<evidence type="ECO:0000256" key="7">
    <source>
        <dbReference type="ARBA" id="ARBA00022806"/>
    </source>
</evidence>
<evidence type="ECO:0000256" key="9">
    <source>
        <dbReference type="ARBA" id="ARBA00023125"/>
    </source>
</evidence>
<dbReference type="GO" id="GO:0042555">
    <property type="term" value="C:MCM complex"/>
    <property type="evidence" value="ECO:0007669"/>
    <property type="project" value="TreeGrafter"/>
</dbReference>
<dbReference type="EMBL" id="SIDB01000002">
    <property type="protein sequence ID" value="KAI3435482.1"/>
    <property type="molecule type" value="Genomic_DNA"/>
</dbReference>
<dbReference type="Pfam" id="PF26066">
    <property type="entry name" value="MCM9_N"/>
    <property type="match status" value="1"/>
</dbReference>
<dbReference type="Pfam" id="PF17207">
    <property type="entry name" value="MCM_OB"/>
    <property type="match status" value="1"/>
</dbReference>
<name>A0A9D4Z0D1_CHLVU</name>
<keyword evidence="8 13" id="KW-0067">ATP-binding</keyword>
<dbReference type="InterPro" id="IPR058768">
    <property type="entry name" value="MCM9_N"/>
</dbReference>
<gene>
    <name evidence="16" type="ORF">D9Q98_001549</name>
</gene>
<dbReference type="GO" id="GO:0003697">
    <property type="term" value="F:single-stranded DNA binding"/>
    <property type="evidence" value="ECO:0007669"/>
    <property type="project" value="TreeGrafter"/>
</dbReference>
<evidence type="ECO:0000256" key="2">
    <source>
        <dbReference type="ARBA" id="ARBA00008010"/>
    </source>
</evidence>
<keyword evidence="17" id="KW-1185">Reference proteome</keyword>
<dbReference type="GO" id="GO:0017116">
    <property type="term" value="F:single-stranded DNA helicase activity"/>
    <property type="evidence" value="ECO:0007669"/>
    <property type="project" value="TreeGrafter"/>
</dbReference>
<dbReference type="InterPro" id="IPR012340">
    <property type="entry name" value="NA-bd_OB-fold"/>
</dbReference>
<evidence type="ECO:0000256" key="8">
    <source>
        <dbReference type="ARBA" id="ARBA00022840"/>
    </source>
</evidence>
<dbReference type="InterPro" id="IPR033762">
    <property type="entry name" value="MCM_OB"/>
</dbReference>
<evidence type="ECO:0000256" key="4">
    <source>
        <dbReference type="ARBA" id="ARBA00022741"/>
    </source>
</evidence>
<organism evidence="16 17">
    <name type="scientific">Chlorella vulgaris</name>
    <name type="common">Green alga</name>
    <dbReference type="NCBI Taxonomy" id="3077"/>
    <lineage>
        <taxon>Eukaryota</taxon>
        <taxon>Viridiplantae</taxon>
        <taxon>Chlorophyta</taxon>
        <taxon>core chlorophytes</taxon>
        <taxon>Trebouxiophyceae</taxon>
        <taxon>Chlorellales</taxon>
        <taxon>Chlorellaceae</taxon>
        <taxon>Chlorella clade</taxon>
        <taxon>Chlorella</taxon>
    </lineage>
</organism>
<evidence type="ECO:0000313" key="16">
    <source>
        <dbReference type="EMBL" id="KAI3435482.1"/>
    </source>
</evidence>
<dbReference type="Pfam" id="PF00493">
    <property type="entry name" value="MCM"/>
    <property type="match status" value="1"/>
</dbReference>
<dbReference type="OrthoDB" id="271325at2759"/>
<dbReference type="PANTHER" id="PTHR11630">
    <property type="entry name" value="DNA REPLICATION LICENSING FACTOR MCM FAMILY MEMBER"/>
    <property type="match status" value="1"/>
</dbReference>
<comment type="similarity">
    <text evidence="2 13">Belongs to the MCM family.</text>
</comment>
<dbReference type="EC" id="3.6.4.12" evidence="3"/>
<dbReference type="SUPFAM" id="SSF50249">
    <property type="entry name" value="Nucleic acid-binding proteins"/>
    <property type="match status" value="1"/>
</dbReference>
<evidence type="ECO:0000256" key="6">
    <source>
        <dbReference type="ARBA" id="ARBA00022801"/>
    </source>
</evidence>
<dbReference type="Gene3D" id="2.40.50.140">
    <property type="entry name" value="Nucleic acid-binding proteins"/>
    <property type="match status" value="1"/>
</dbReference>
<evidence type="ECO:0000256" key="1">
    <source>
        <dbReference type="ARBA" id="ARBA00004123"/>
    </source>
</evidence>
<dbReference type="PROSITE" id="PS50051">
    <property type="entry name" value="MCM_2"/>
    <property type="match status" value="1"/>
</dbReference>
<dbReference type="InterPro" id="IPR027417">
    <property type="entry name" value="P-loop_NTPase"/>
</dbReference>
<dbReference type="Proteomes" id="UP001055712">
    <property type="component" value="Unassembled WGS sequence"/>
</dbReference>
<comment type="catalytic activity">
    <reaction evidence="12">
        <text>ATP + H2O = ADP + phosphate + H(+)</text>
        <dbReference type="Rhea" id="RHEA:13065"/>
        <dbReference type="ChEBI" id="CHEBI:15377"/>
        <dbReference type="ChEBI" id="CHEBI:15378"/>
        <dbReference type="ChEBI" id="CHEBI:30616"/>
        <dbReference type="ChEBI" id="CHEBI:43474"/>
        <dbReference type="ChEBI" id="CHEBI:456216"/>
        <dbReference type="EC" id="3.6.4.12"/>
    </reaction>
</comment>
<dbReference type="PRINTS" id="PR01657">
    <property type="entry name" value="MCMFAMILY"/>
</dbReference>
<feature type="region of interest" description="Disordered" evidence="14">
    <location>
        <begin position="524"/>
        <end position="544"/>
    </location>
</feature>
<dbReference type="AlphaFoldDB" id="A0A9D4Z0D1"/>
<feature type="compositionally biased region" description="Polar residues" evidence="14">
    <location>
        <begin position="526"/>
        <end position="537"/>
    </location>
</feature>
<dbReference type="Gene3D" id="2.20.28.10">
    <property type="match status" value="1"/>
</dbReference>
<evidence type="ECO:0000256" key="10">
    <source>
        <dbReference type="ARBA" id="ARBA00023204"/>
    </source>
</evidence>
<protein>
    <recommendedName>
        <fullName evidence="3">DNA helicase</fullName>
        <ecNumber evidence="3">3.6.4.12</ecNumber>
    </recommendedName>
</protein>
<dbReference type="GO" id="GO:0006260">
    <property type="term" value="P:DNA replication"/>
    <property type="evidence" value="ECO:0007669"/>
    <property type="project" value="InterPro"/>
</dbReference>
<dbReference type="GO" id="GO:0005634">
    <property type="term" value="C:nucleus"/>
    <property type="evidence" value="ECO:0007669"/>
    <property type="project" value="UniProtKB-SubCell"/>
</dbReference>
<evidence type="ECO:0000313" key="17">
    <source>
        <dbReference type="Proteomes" id="UP001055712"/>
    </source>
</evidence>
<evidence type="ECO:0000259" key="15">
    <source>
        <dbReference type="PROSITE" id="PS50051"/>
    </source>
</evidence>
<dbReference type="PROSITE" id="PS00847">
    <property type="entry name" value="MCM_1"/>
    <property type="match status" value="1"/>
</dbReference>
<dbReference type="Pfam" id="PF17855">
    <property type="entry name" value="MCM_lid"/>
    <property type="match status" value="1"/>
</dbReference>
<evidence type="ECO:0000256" key="3">
    <source>
        <dbReference type="ARBA" id="ARBA00012551"/>
    </source>
</evidence>
<keyword evidence="5" id="KW-0227">DNA damage</keyword>
<dbReference type="SMART" id="SM00350">
    <property type="entry name" value="MCM"/>
    <property type="match status" value="1"/>
</dbReference>